<dbReference type="InterPro" id="IPR045002">
    <property type="entry name" value="Ech1-like"/>
</dbReference>
<dbReference type="OrthoDB" id="14970at2759"/>
<dbReference type="CDD" id="cd06558">
    <property type="entry name" value="crotonase-like"/>
    <property type="match status" value="1"/>
</dbReference>
<evidence type="ECO:0000256" key="2">
    <source>
        <dbReference type="ARBA" id="ARBA00005005"/>
    </source>
</evidence>
<dbReference type="GO" id="GO:0051750">
    <property type="term" value="F:delta(3,5)-delta(2,4)-dienoyl-CoA isomerase activity"/>
    <property type="evidence" value="ECO:0007669"/>
    <property type="project" value="TreeGrafter"/>
</dbReference>
<dbReference type="EMBL" id="JAGMUV010000018">
    <property type="protein sequence ID" value="KAH7129001.1"/>
    <property type="molecule type" value="Genomic_DNA"/>
</dbReference>
<gene>
    <name evidence="9" type="ORF">EDB81DRAFT_728838</name>
</gene>
<dbReference type="Gene3D" id="3.90.226.10">
    <property type="entry name" value="2-enoyl-CoA Hydratase, Chain A, domain 1"/>
    <property type="match status" value="1"/>
</dbReference>
<comment type="similarity">
    <text evidence="3">Belongs to the enoyl-CoA hydratase/isomerase family.</text>
</comment>
<dbReference type="GO" id="GO:0006631">
    <property type="term" value="P:fatty acid metabolic process"/>
    <property type="evidence" value="ECO:0007669"/>
    <property type="project" value="UniProtKB-KW"/>
</dbReference>
<dbReference type="FunFam" id="1.10.12.10:FF:000004">
    <property type="entry name" value="Delta3,5-delta2,4-dienoyl-CoA isomerase"/>
    <property type="match status" value="1"/>
</dbReference>
<keyword evidence="5" id="KW-0007">Acetylation</keyword>
<evidence type="ECO:0000256" key="1">
    <source>
        <dbReference type="ARBA" id="ARBA00004275"/>
    </source>
</evidence>
<keyword evidence="10" id="KW-1185">Reference proteome</keyword>
<proteinExistence type="inferred from homology"/>
<dbReference type="Gene3D" id="1.10.12.10">
    <property type="entry name" value="Lyase 2-enoyl-coa Hydratase, Chain A, domain 2"/>
    <property type="match status" value="1"/>
</dbReference>
<name>A0A9P9IQQ0_9HYPO</name>
<dbReference type="InterPro" id="IPR029045">
    <property type="entry name" value="ClpP/crotonase-like_dom_sf"/>
</dbReference>
<sequence>MGEPTYRYFRVTTPREYVAHVEINRPEKANAFIEPMWHELKVVFDRLSDDPSVRAIVFSGAGNKSFSAGLDLQSASTEGSKFNPRPEEKLDAGRQAFKTRKWALEFQHCVSSIERCEKPVICVMHGMCIGLTIDIVTCTDLRICTADSIFSVKEVDVAITSDVGTLARLPKVVGSYAWVKDVCLTGRNFDAEEALRVGFVTQVLPTKAEAVQVALETASGIAAKSPLAVQGTKNCLDWCRDHDVASGLRYMAVWNGGAINTLDVPLAMKSVLTKGGNPRFEKL</sequence>
<evidence type="ECO:0000256" key="6">
    <source>
        <dbReference type="ARBA" id="ARBA00023098"/>
    </source>
</evidence>
<evidence type="ECO:0000313" key="9">
    <source>
        <dbReference type="EMBL" id="KAH7129001.1"/>
    </source>
</evidence>
<dbReference type="GO" id="GO:0005739">
    <property type="term" value="C:mitochondrion"/>
    <property type="evidence" value="ECO:0007669"/>
    <property type="project" value="TreeGrafter"/>
</dbReference>
<evidence type="ECO:0000256" key="4">
    <source>
        <dbReference type="ARBA" id="ARBA00022832"/>
    </source>
</evidence>
<organism evidence="9 10">
    <name type="scientific">Dactylonectria macrodidyma</name>
    <dbReference type="NCBI Taxonomy" id="307937"/>
    <lineage>
        <taxon>Eukaryota</taxon>
        <taxon>Fungi</taxon>
        <taxon>Dikarya</taxon>
        <taxon>Ascomycota</taxon>
        <taxon>Pezizomycotina</taxon>
        <taxon>Sordariomycetes</taxon>
        <taxon>Hypocreomycetidae</taxon>
        <taxon>Hypocreales</taxon>
        <taxon>Nectriaceae</taxon>
        <taxon>Dactylonectria</taxon>
    </lineage>
</organism>
<dbReference type="SUPFAM" id="SSF52096">
    <property type="entry name" value="ClpP/crotonase"/>
    <property type="match status" value="1"/>
</dbReference>
<dbReference type="FunFam" id="3.90.226.10:FF:000024">
    <property type="entry name" value="Delta3,5-delta2,4-dienoyl-CoA isomerase"/>
    <property type="match status" value="1"/>
</dbReference>
<keyword evidence="6" id="KW-0443">Lipid metabolism</keyword>
<evidence type="ECO:0000313" key="10">
    <source>
        <dbReference type="Proteomes" id="UP000738349"/>
    </source>
</evidence>
<dbReference type="PANTHER" id="PTHR43149:SF1">
    <property type="entry name" value="DELTA(3,5)-DELTA(2,4)-DIENOYL-COA ISOMERASE, MITOCHONDRIAL"/>
    <property type="match status" value="1"/>
</dbReference>
<comment type="subcellular location">
    <subcellularLocation>
        <location evidence="1">Peroxisome</location>
    </subcellularLocation>
</comment>
<dbReference type="InterPro" id="IPR001753">
    <property type="entry name" value="Enoyl-CoA_hydra/iso"/>
</dbReference>
<dbReference type="Pfam" id="PF00378">
    <property type="entry name" value="ECH_1"/>
    <property type="match status" value="1"/>
</dbReference>
<evidence type="ECO:0000256" key="5">
    <source>
        <dbReference type="ARBA" id="ARBA00022990"/>
    </source>
</evidence>
<keyword evidence="7" id="KW-0576">Peroxisome</keyword>
<protein>
    <submittedName>
        <fullName evidence="9">Delta-delta-dienoyl-CoA isomerase mitochondrial</fullName>
    </submittedName>
</protein>
<dbReference type="PANTHER" id="PTHR43149">
    <property type="entry name" value="ENOYL-COA HYDRATASE"/>
    <property type="match status" value="1"/>
</dbReference>
<evidence type="ECO:0000256" key="7">
    <source>
        <dbReference type="ARBA" id="ARBA00023140"/>
    </source>
</evidence>
<evidence type="ECO:0000256" key="8">
    <source>
        <dbReference type="ARBA" id="ARBA00023235"/>
    </source>
</evidence>
<dbReference type="InterPro" id="IPR014748">
    <property type="entry name" value="Enoyl-CoA_hydra_C"/>
</dbReference>
<dbReference type="AlphaFoldDB" id="A0A9P9IQQ0"/>
<comment type="pathway">
    <text evidence="2">Lipid metabolism; fatty acid beta-oxidation.</text>
</comment>
<reference evidence="9" key="1">
    <citation type="journal article" date="2021" name="Nat. Commun.">
        <title>Genetic determinants of endophytism in the Arabidopsis root mycobiome.</title>
        <authorList>
            <person name="Mesny F."/>
            <person name="Miyauchi S."/>
            <person name="Thiergart T."/>
            <person name="Pickel B."/>
            <person name="Atanasova L."/>
            <person name="Karlsson M."/>
            <person name="Huettel B."/>
            <person name="Barry K.W."/>
            <person name="Haridas S."/>
            <person name="Chen C."/>
            <person name="Bauer D."/>
            <person name="Andreopoulos W."/>
            <person name="Pangilinan J."/>
            <person name="LaButti K."/>
            <person name="Riley R."/>
            <person name="Lipzen A."/>
            <person name="Clum A."/>
            <person name="Drula E."/>
            <person name="Henrissat B."/>
            <person name="Kohler A."/>
            <person name="Grigoriev I.V."/>
            <person name="Martin F.M."/>
            <person name="Hacquard S."/>
        </authorList>
    </citation>
    <scope>NUCLEOTIDE SEQUENCE</scope>
    <source>
        <strain evidence="9">MPI-CAGE-AT-0147</strain>
    </source>
</reference>
<dbReference type="Proteomes" id="UP000738349">
    <property type="component" value="Unassembled WGS sequence"/>
</dbReference>
<evidence type="ECO:0000256" key="3">
    <source>
        <dbReference type="ARBA" id="ARBA00005254"/>
    </source>
</evidence>
<comment type="caution">
    <text evidence="9">The sequence shown here is derived from an EMBL/GenBank/DDBJ whole genome shotgun (WGS) entry which is preliminary data.</text>
</comment>
<dbReference type="GO" id="GO:0005777">
    <property type="term" value="C:peroxisome"/>
    <property type="evidence" value="ECO:0007669"/>
    <property type="project" value="UniProtKB-SubCell"/>
</dbReference>
<keyword evidence="4" id="KW-0276">Fatty acid metabolism</keyword>
<accession>A0A9P9IQQ0</accession>
<keyword evidence="8 9" id="KW-0413">Isomerase</keyword>